<dbReference type="GO" id="GO:0070370">
    <property type="term" value="P:cellular heat acclimation"/>
    <property type="evidence" value="ECO:0007669"/>
    <property type="project" value="TreeGrafter"/>
</dbReference>
<dbReference type="PANTHER" id="PTHR19424:SF0">
    <property type="entry name" value="HEAT SHOCK FACTOR BINDING PROTEIN 1"/>
    <property type="match status" value="1"/>
</dbReference>
<reference evidence="4" key="2">
    <citation type="submission" date="2020-04" db="EMBL/GenBank/DDBJ databases">
        <authorList>
            <consortium name="NCBI Genome Project"/>
        </authorList>
    </citation>
    <scope>NUCLEOTIDE SEQUENCE</scope>
    <source>
        <strain evidence="4">CBS 781.70</strain>
    </source>
</reference>
<dbReference type="GO" id="GO:0005634">
    <property type="term" value="C:nucleus"/>
    <property type="evidence" value="ECO:0007669"/>
    <property type="project" value="TreeGrafter"/>
</dbReference>
<comment type="similarity">
    <text evidence="1">Belongs to the HSBP1 family.</text>
</comment>
<protein>
    <recommendedName>
        <fullName evidence="5">Heat shock factor binding protein 1</fullName>
    </recommendedName>
</protein>
<name>A0A6G1GCS9_9PEZI</name>
<keyword evidence="3" id="KW-1185">Reference proteome</keyword>
<dbReference type="GO" id="GO:0003714">
    <property type="term" value="F:transcription corepressor activity"/>
    <property type="evidence" value="ECO:0007669"/>
    <property type="project" value="InterPro"/>
</dbReference>
<proteinExistence type="inferred from homology"/>
<accession>A0A6G1GCS9</accession>
<dbReference type="GO" id="GO:0005829">
    <property type="term" value="C:cytosol"/>
    <property type="evidence" value="ECO:0007669"/>
    <property type="project" value="TreeGrafter"/>
</dbReference>
<evidence type="ECO:0000313" key="2">
    <source>
        <dbReference type="EMBL" id="KAF1815898.1"/>
    </source>
</evidence>
<dbReference type="Gene3D" id="1.20.5.430">
    <property type="match status" value="1"/>
</dbReference>
<dbReference type="Pfam" id="PF06825">
    <property type="entry name" value="HSBP1"/>
    <property type="match status" value="1"/>
</dbReference>
<sequence length="61" mass="6610">DSTAELTTAVDTLLNQLATKFSTVSSELFSKMDDMSKRLDSLEATIQAQQRVGDGSDRASK</sequence>
<dbReference type="Proteomes" id="UP000504638">
    <property type="component" value="Unplaced"/>
</dbReference>
<dbReference type="PANTHER" id="PTHR19424">
    <property type="entry name" value="HEAT SHOCK FACTOR BINDING PROTEIN 1"/>
    <property type="match status" value="1"/>
</dbReference>
<dbReference type="OrthoDB" id="4159489at2759"/>
<evidence type="ECO:0008006" key="5">
    <source>
        <dbReference type="Google" id="ProtNLM"/>
    </source>
</evidence>
<dbReference type="GeneID" id="54416624"/>
<dbReference type="InterPro" id="IPR009643">
    <property type="entry name" value="HS1-bd"/>
</dbReference>
<evidence type="ECO:0000256" key="1">
    <source>
        <dbReference type="ARBA" id="ARBA00006349"/>
    </source>
</evidence>
<gene>
    <name evidence="2 4" type="ORF">P152DRAFT_390685</name>
</gene>
<organism evidence="2">
    <name type="scientific">Eremomyces bilateralis CBS 781.70</name>
    <dbReference type="NCBI Taxonomy" id="1392243"/>
    <lineage>
        <taxon>Eukaryota</taxon>
        <taxon>Fungi</taxon>
        <taxon>Dikarya</taxon>
        <taxon>Ascomycota</taxon>
        <taxon>Pezizomycotina</taxon>
        <taxon>Dothideomycetes</taxon>
        <taxon>Dothideomycetes incertae sedis</taxon>
        <taxon>Eremomycetales</taxon>
        <taxon>Eremomycetaceae</taxon>
        <taxon>Eremomyces</taxon>
    </lineage>
</organism>
<evidence type="ECO:0000313" key="4">
    <source>
        <dbReference type="RefSeq" id="XP_033537529.1"/>
    </source>
</evidence>
<dbReference type="AlphaFoldDB" id="A0A6G1GCS9"/>
<dbReference type="RefSeq" id="XP_033537529.1">
    <property type="nucleotide sequence ID" value="XM_033676054.1"/>
</dbReference>
<reference evidence="2 4" key="1">
    <citation type="submission" date="2020-01" db="EMBL/GenBank/DDBJ databases">
        <authorList>
            <consortium name="DOE Joint Genome Institute"/>
            <person name="Haridas S."/>
            <person name="Albert R."/>
            <person name="Binder M."/>
            <person name="Bloem J."/>
            <person name="Labutti K."/>
            <person name="Salamov A."/>
            <person name="Andreopoulos B."/>
            <person name="Baker S.E."/>
            <person name="Barry K."/>
            <person name="Bills G."/>
            <person name="Bluhm B.H."/>
            <person name="Cannon C."/>
            <person name="Castanera R."/>
            <person name="Culley D.E."/>
            <person name="Daum C."/>
            <person name="Ezra D."/>
            <person name="Gonzalez J.B."/>
            <person name="Henrissat B."/>
            <person name="Kuo A."/>
            <person name="Liang C."/>
            <person name="Lipzen A."/>
            <person name="Lutzoni F."/>
            <person name="Magnuson J."/>
            <person name="Mondo S."/>
            <person name="Nolan M."/>
            <person name="Ohm R."/>
            <person name="Pangilinan J."/>
            <person name="Park H.-J."/>
            <person name="Ramirez L."/>
            <person name="Alfaro M."/>
            <person name="Sun H."/>
            <person name="Tritt A."/>
            <person name="Yoshinaga Y."/>
            <person name="Zwiers L.-H."/>
            <person name="Turgeon B.G."/>
            <person name="Goodwin S.B."/>
            <person name="Spatafora J.W."/>
            <person name="Crous P.W."/>
            <person name="Grigoriev I.V."/>
        </authorList>
    </citation>
    <scope>NUCLEOTIDE SEQUENCE</scope>
    <source>
        <strain evidence="2 4">CBS 781.70</strain>
    </source>
</reference>
<feature type="non-terminal residue" evidence="2">
    <location>
        <position position="1"/>
    </location>
</feature>
<evidence type="ECO:0000313" key="3">
    <source>
        <dbReference type="Proteomes" id="UP000504638"/>
    </source>
</evidence>
<dbReference type="EMBL" id="ML975151">
    <property type="protein sequence ID" value="KAF1815898.1"/>
    <property type="molecule type" value="Genomic_DNA"/>
</dbReference>
<reference evidence="4" key="3">
    <citation type="submission" date="2025-04" db="UniProtKB">
        <authorList>
            <consortium name="RefSeq"/>
        </authorList>
    </citation>
    <scope>IDENTIFICATION</scope>
    <source>
        <strain evidence="4">CBS 781.70</strain>
    </source>
</reference>